<accession>A0A2R7Y5R0</accession>
<dbReference type="InterPro" id="IPR011234">
    <property type="entry name" value="Fumarylacetoacetase-like_C"/>
</dbReference>
<sequence length="286" mass="31933">MKVAAYRIGDERDYGIVLDGKLVRRGSLGIKLPENVADFIADGALVEALKKEVQKFQRYAEPLDRFHLLPPIPSPGKLICLGLNYIDHAEEQGVKPPAEPIIFLKPRTSLTGPYDDIVYPKIVKQLDYEGELVVVIGKRGKNIREEDAMDYVFGYTVMNDVSARDIQFRDKQWTRGKSFDTFAPCGPWVVTKDEVPDPHRLRILTKVNGEVRQNSSTANMVFKIPQIVSSMSMVMTLEPGDMISTGTPAGVGYFMKPEPKLLSVGDVVEISIENIGTIRNRIVAEP</sequence>
<dbReference type="Pfam" id="PF01557">
    <property type="entry name" value="FAA_hydrolase"/>
    <property type="match status" value="1"/>
</dbReference>
<evidence type="ECO:0000259" key="3">
    <source>
        <dbReference type="Pfam" id="PF01557"/>
    </source>
</evidence>
<evidence type="ECO:0000313" key="4">
    <source>
        <dbReference type="EMBL" id="PUA32707.1"/>
    </source>
</evidence>
<dbReference type="AlphaFoldDB" id="A0A2R7Y5R0"/>
<proteinExistence type="inferred from homology"/>
<dbReference type="GO" id="GO:0019752">
    <property type="term" value="P:carboxylic acid metabolic process"/>
    <property type="evidence" value="ECO:0007669"/>
    <property type="project" value="UniProtKB-ARBA"/>
</dbReference>
<organism evidence="4 5">
    <name type="scientific">Candidatus Terraquivivens tikiterensis</name>
    <dbReference type="NCBI Taxonomy" id="1980982"/>
    <lineage>
        <taxon>Archaea</taxon>
        <taxon>Nitrososphaerota</taxon>
        <taxon>Candidatus Wolframiiraptoraceae</taxon>
        <taxon>Candidatus Terraquivivens</taxon>
    </lineage>
</organism>
<evidence type="ECO:0000313" key="5">
    <source>
        <dbReference type="Proteomes" id="UP000244066"/>
    </source>
</evidence>
<dbReference type="EMBL" id="NDWU01000007">
    <property type="protein sequence ID" value="PUA32707.1"/>
    <property type="molecule type" value="Genomic_DNA"/>
</dbReference>
<name>A0A2R7Y5R0_9ARCH</name>
<comment type="caution">
    <text evidence="4">The sequence shown here is derived from an EMBL/GenBank/DDBJ whole genome shotgun (WGS) entry which is preliminary data.</text>
</comment>
<comment type="similarity">
    <text evidence="1">Belongs to the FAH family.</text>
</comment>
<keyword evidence="2" id="KW-0479">Metal-binding</keyword>
<dbReference type="GO" id="GO:0016853">
    <property type="term" value="F:isomerase activity"/>
    <property type="evidence" value="ECO:0007669"/>
    <property type="project" value="UniProtKB-ARBA"/>
</dbReference>
<dbReference type="Gene3D" id="3.90.850.10">
    <property type="entry name" value="Fumarylacetoacetase-like, C-terminal domain"/>
    <property type="match status" value="1"/>
</dbReference>
<dbReference type="FunFam" id="3.90.850.10:FF:000002">
    <property type="entry name" value="2-hydroxyhepta-2,4-diene-1,7-dioate isomerase"/>
    <property type="match status" value="1"/>
</dbReference>
<reference evidence="4 5" key="1">
    <citation type="submission" date="2017-04" db="EMBL/GenBank/DDBJ databases">
        <title>Draft Aigarchaeota genome from a New Zealand hot spring.</title>
        <authorList>
            <person name="Reysenbach A.-L."/>
            <person name="Donaho J.A."/>
            <person name="Gerhart J."/>
            <person name="Kelley J.F."/>
            <person name="Kouba K."/>
            <person name="Podar M."/>
            <person name="Stott M."/>
        </authorList>
    </citation>
    <scope>NUCLEOTIDE SEQUENCE [LARGE SCALE GENOMIC DNA]</scope>
    <source>
        <strain evidence="4">NZ13_MG1</strain>
    </source>
</reference>
<dbReference type="SUPFAM" id="SSF56529">
    <property type="entry name" value="FAH"/>
    <property type="match status" value="1"/>
</dbReference>
<dbReference type="Proteomes" id="UP000244066">
    <property type="component" value="Unassembled WGS sequence"/>
</dbReference>
<protein>
    <submittedName>
        <fullName evidence="4">2-keto-4-pentenoate hydratase</fullName>
    </submittedName>
</protein>
<dbReference type="PANTHER" id="PTHR42796">
    <property type="entry name" value="FUMARYLACETOACETATE HYDROLASE DOMAIN-CONTAINING PROTEIN 2A-RELATED"/>
    <property type="match status" value="1"/>
</dbReference>
<dbReference type="GO" id="GO:0046872">
    <property type="term" value="F:metal ion binding"/>
    <property type="evidence" value="ECO:0007669"/>
    <property type="project" value="UniProtKB-KW"/>
</dbReference>
<gene>
    <name evidence="4" type="ORF">B9J98_03800</name>
</gene>
<feature type="domain" description="Fumarylacetoacetase-like C-terminal" evidence="3">
    <location>
        <begin position="77"/>
        <end position="283"/>
    </location>
</feature>
<dbReference type="InterPro" id="IPR036663">
    <property type="entry name" value="Fumarylacetoacetase_C_sf"/>
</dbReference>
<dbReference type="InterPro" id="IPR051121">
    <property type="entry name" value="FAH"/>
</dbReference>
<evidence type="ECO:0000256" key="2">
    <source>
        <dbReference type="ARBA" id="ARBA00022723"/>
    </source>
</evidence>
<evidence type="ECO:0000256" key="1">
    <source>
        <dbReference type="ARBA" id="ARBA00010211"/>
    </source>
</evidence>
<dbReference type="PANTHER" id="PTHR42796:SF4">
    <property type="entry name" value="FUMARYLACETOACETATE HYDROLASE DOMAIN-CONTAINING PROTEIN 2A"/>
    <property type="match status" value="1"/>
</dbReference>